<dbReference type="InterPro" id="IPR003317">
    <property type="entry name" value="Cyt-d_oxidase_su2"/>
</dbReference>
<keyword evidence="9" id="KW-1185">Reference proteome</keyword>
<feature type="transmembrane region" description="Helical" evidence="7">
    <location>
        <begin position="195"/>
        <end position="214"/>
    </location>
</feature>
<evidence type="ECO:0000256" key="7">
    <source>
        <dbReference type="SAM" id="Phobius"/>
    </source>
</evidence>
<comment type="subcellular location">
    <subcellularLocation>
        <location evidence="1">Cell membrane</location>
        <topology evidence="1">Multi-pass membrane protein</topology>
    </subcellularLocation>
</comment>
<feature type="transmembrane region" description="Helical" evidence="7">
    <location>
        <begin position="296"/>
        <end position="317"/>
    </location>
</feature>
<evidence type="ECO:0000256" key="3">
    <source>
        <dbReference type="ARBA" id="ARBA00022475"/>
    </source>
</evidence>
<evidence type="ECO:0000256" key="1">
    <source>
        <dbReference type="ARBA" id="ARBA00004651"/>
    </source>
</evidence>
<evidence type="ECO:0000256" key="5">
    <source>
        <dbReference type="ARBA" id="ARBA00022989"/>
    </source>
</evidence>
<feature type="transmembrane region" description="Helical" evidence="7">
    <location>
        <begin position="154"/>
        <end position="175"/>
    </location>
</feature>
<proteinExistence type="inferred from homology"/>
<feature type="transmembrane region" description="Helical" evidence="7">
    <location>
        <begin position="256"/>
        <end position="276"/>
    </location>
</feature>
<dbReference type="PANTHER" id="PTHR43141">
    <property type="entry name" value="CYTOCHROME BD2 SUBUNIT II"/>
    <property type="match status" value="1"/>
</dbReference>
<reference evidence="8 9" key="1">
    <citation type="submission" date="2020-08" db="EMBL/GenBank/DDBJ databases">
        <title>Whole genome shotgun sequence of Actinoplanes ianthinogenes NBRC 13996.</title>
        <authorList>
            <person name="Komaki H."/>
            <person name="Tamura T."/>
        </authorList>
    </citation>
    <scope>NUCLEOTIDE SEQUENCE [LARGE SCALE GENOMIC DNA]</scope>
    <source>
        <strain evidence="8 9">NBRC 13996</strain>
    </source>
</reference>
<comment type="similarity">
    <text evidence="2">Belongs to the cytochrome ubiquinol oxidase subunit 2 family.</text>
</comment>
<feature type="transmembrane region" description="Helical" evidence="7">
    <location>
        <begin position="226"/>
        <end position="244"/>
    </location>
</feature>
<name>A0ABM7LLG5_9ACTN</name>
<dbReference type="Pfam" id="PF02322">
    <property type="entry name" value="Cyt_bd_oxida_II"/>
    <property type="match status" value="1"/>
</dbReference>
<evidence type="ECO:0000256" key="6">
    <source>
        <dbReference type="ARBA" id="ARBA00023136"/>
    </source>
</evidence>
<dbReference type="PANTHER" id="PTHR43141:SF4">
    <property type="entry name" value="CYTOCHROME BD2 SUBUNIT II"/>
    <property type="match status" value="1"/>
</dbReference>
<evidence type="ECO:0000256" key="2">
    <source>
        <dbReference type="ARBA" id="ARBA00007543"/>
    </source>
</evidence>
<protein>
    <submittedName>
        <fullName evidence="8">Cytochrome D ubiquinol oxidase subunit II</fullName>
    </submittedName>
</protein>
<evidence type="ECO:0000256" key="4">
    <source>
        <dbReference type="ARBA" id="ARBA00022692"/>
    </source>
</evidence>
<dbReference type="Proteomes" id="UP000676967">
    <property type="component" value="Chromosome"/>
</dbReference>
<evidence type="ECO:0000313" key="9">
    <source>
        <dbReference type="Proteomes" id="UP000676967"/>
    </source>
</evidence>
<feature type="transmembrane region" description="Helical" evidence="7">
    <location>
        <begin position="63"/>
        <end position="96"/>
    </location>
</feature>
<keyword evidence="4 7" id="KW-0812">Transmembrane</keyword>
<feature type="transmembrane region" description="Helical" evidence="7">
    <location>
        <begin position="117"/>
        <end position="142"/>
    </location>
</feature>
<organism evidence="8 9">
    <name type="scientific">Actinoplanes ianthinogenes</name>
    <dbReference type="NCBI Taxonomy" id="122358"/>
    <lineage>
        <taxon>Bacteria</taxon>
        <taxon>Bacillati</taxon>
        <taxon>Actinomycetota</taxon>
        <taxon>Actinomycetes</taxon>
        <taxon>Micromonosporales</taxon>
        <taxon>Micromonosporaceae</taxon>
        <taxon>Actinoplanes</taxon>
    </lineage>
</organism>
<keyword evidence="3" id="KW-1003">Cell membrane</keyword>
<dbReference type="EMBL" id="AP023356">
    <property type="protein sequence ID" value="BCJ40064.1"/>
    <property type="molecule type" value="Genomic_DNA"/>
</dbReference>
<gene>
    <name evidence="8" type="ORF">Aiant_07210</name>
</gene>
<keyword evidence="6 7" id="KW-0472">Membrane</keyword>
<dbReference type="RefSeq" id="WP_189330917.1">
    <property type="nucleotide sequence ID" value="NZ_AP023356.1"/>
</dbReference>
<evidence type="ECO:0000313" key="8">
    <source>
        <dbReference type="EMBL" id="BCJ40064.1"/>
    </source>
</evidence>
<sequence length="346" mass="36724">MSAATAVAAVMVLAITLYACTGLADHGAGIWDLTAGGRDRGRRPRSLIDNAITPVWEANHVWLIYLLVLCWTAFGSAFASIMTTLFVPLAFALLGIVLRAAGFAMSKDAARARVRHLAGWVFGVGSFLTPFWLGTAVGAVVTGRVPTGGWVTPTALLVGVLTVAIGAYVSAVYLLAEAHRTGMPDLIGYFRTRAYLAGGLGALLGVAAAIALRADEKQMYDRLLSRGWPLLIVSVLALTASFLLANGTRVWRLRLVSAAGVAALVWAWAVAQYPYLLPFSLTVSAGAAPAATLHWLLIWFVAALVLVIPALVLLFWLDQRGELHEESAKSLGQVVTDPKGVGHRGQ</sequence>
<keyword evidence="5 7" id="KW-1133">Transmembrane helix</keyword>
<accession>A0ABM7LLG5</accession>